<gene>
    <name evidence="1" type="ORF">ABLV49_21700</name>
</gene>
<dbReference type="RefSeq" id="WP_349282415.1">
    <property type="nucleotide sequence ID" value="NZ_CBCSCU010000078.1"/>
</dbReference>
<organism evidence="1">
    <name type="scientific">Polaromonas hydrogenivorans</name>
    <dbReference type="NCBI Taxonomy" id="335476"/>
    <lineage>
        <taxon>Bacteria</taxon>
        <taxon>Pseudomonadati</taxon>
        <taxon>Pseudomonadota</taxon>
        <taxon>Betaproteobacteria</taxon>
        <taxon>Burkholderiales</taxon>
        <taxon>Comamonadaceae</taxon>
        <taxon>Polaromonas</taxon>
    </lineage>
</organism>
<dbReference type="EMBL" id="CP157676">
    <property type="protein sequence ID" value="XBP72683.1"/>
    <property type="molecule type" value="Genomic_DNA"/>
</dbReference>
<keyword evidence="1" id="KW-0614">Plasmid</keyword>
<reference evidence="1" key="1">
    <citation type="submission" date="2024-05" db="EMBL/GenBank/DDBJ databases">
        <authorList>
            <person name="Bunk B."/>
            <person name="Swiderski J."/>
            <person name="Sproer C."/>
            <person name="Thiel V."/>
        </authorList>
    </citation>
    <scope>NUCLEOTIDE SEQUENCE</scope>
    <source>
        <strain evidence="1">DSM 17735</strain>
        <plasmid evidence="1">p1</plasmid>
    </source>
</reference>
<evidence type="ECO:0000313" key="1">
    <source>
        <dbReference type="EMBL" id="XBP72683.1"/>
    </source>
</evidence>
<protein>
    <submittedName>
        <fullName evidence="1">Uncharacterized protein</fullName>
    </submittedName>
</protein>
<geneLocation type="plasmid" evidence="1">
    <name>p1</name>
</geneLocation>
<proteinExistence type="predicted"/>
<sequence>MADEAPNLIPGMPYKFRGDPELANALIESFGEAEIQLARNNLPHYACGATNHVGSNSASSGSQIEPGAC</sequence>
<name>A0AAU7M0D6_9BURK</name>
<dbReference type="AlphaFoldDB" id="A0AAU7M0D6"/>
<accession>A0AAU7M0D6</accession>